<dbReference type="OrthoDB" id="3064537at2759"/>
<dbReference type="AlphaFoldDB" id="A0A369JB66"/>
<dbReference type="Proteomes" id="UP000076154">
    <property type="component" value="Unassembled WGS sequence"/>
</dbReference>
<reference evidence="2" key="1">
    <citation type="submission" date="2018-04" db="EMBL/GenBank/DDBJ databases">
        <title>Whole genome sequencing of Hypsizygus marmoreus.</title>
        <authorList>
            <person name="Choi I.-G."/>
            <person name="Min B."/>
            <person name="Kim J.-G."/>
            <person name="Kim S."/>
            <person name="Oh Y.-L."/>
            <person name="Kong W.-S."/>
            <person name="Park H."/>
            <person name="Jeong J."/>
            <person name="Song E.-S."/>
        </authorList>
    </citation>
    <scope>NUCLEOTIDE SEQUENCE [LARGE SCALE GENOMIC DNA]</scope>
    <source>
        <strain evidence="2">51987-8</strain>
    </source>
</reference>
<feature type="compositionally biased region" description="Basic and acidic residues" evidence="1">
    <location>
        <begin position="375"/>
        <end position="387"/>
    </location>
</feature>
<dbReference type="EMBL" id="LUEZ02000107">
    <property type="protein sequence ID" value="RDB17857.1"/>
    <property type="molecule type" value="Genomic_DNA"/>
</dbReference>
<feature type="compositionally biased region" description="Low complexity" evidence="1">
    <location>
        <begin position="341"/>
        <end position="362"/>
    </location>
</feature>
<feature type="region of interest" description="Disordered" evidence="1">
    <location>
        <begin position="260"/>
        <end position="281"/>
    </location>
</feature>
<organism evidence="2 3">
    <name type="scientific">Hypsizygus marmoreus</name>
    <name type="common">White beech mushroom</name>
    <name type="synonym">Agaricus marmoreus</name>
    <dbReference type="NCBI Taxonomy" id="39966"/>
    <lineage>
        <taxon>Eukaryota</taxon>
        <taxon>Fungi</taxon>
        <taxon>Dikarya</taxon>
        <taxon>Basidiomycota</taxon>
        <taxon>Agaricomycotina</taxon>
        <taxon>Agaricomycetes</taxon>
        <taxon>Agaricomycetidae</taxon>
        <taxon>Agaricales</taxon>
        <taxon>Tricholomatineae</taxon>
        <taxon>Lyophyllaceae</taxon>
        <taxon>Hypsizygus</taxon>
    </lineage>
</organism>
<evidence type="ECO:0000313" key="3">
    <source>
        <dbReference type="Proteomes" id="UP000076154"/>
    </source>
</evidence>
<evidence type="ECO:0000256" key="1">
    <source>
        <dbReference type="SAM" id="MobiDB-lite"/>
    </source>
</evidence>
<gene>
    <name evidence="2" type="ORF">Hypma_000843</name>
</gene>
<name>A0A369JB66_HYPMA</name>
<protein>
    <submittedName>
        <fullName evidence="2">Uncharacterized protein</fullName>
    </submittedName>
</protein>
<feature type="compositionally biased region" description="Acidic residues" evidence="1">
    <location>
        <begin position="363"/>
        <end position="374"/>
    </location>
</feature>
<dbReference type="InParanoid" id="A0A369JB66"/>
<evidence type="ECO:0000313" key="2">
    <source>
        <dbReference type="EMBL" id="RDB17857.1"/>
    </source>
</evidence>
<feature type="region of interest" description="Disordered" evidence="1">
    <location>
        <begin position="341"/>
        <end position="395"/>
    </location>
</feature>
<comment type="caution">
    <text evidence="2">The sequence shown here is derived from an EMBL/GenBank/DDBJ whole genome shotgun (WGS) entry which is preliminary data.</text>
</comment>
<proteinExistence type="predicted"/>
<accession>A0A369JB66</accession>
<keyword evidence="3" id="KW-1185">Reference proteome</keyword>
<sequence length="395" mass="43336">MLSLINIQQMSYSGPMSRNRLLGMKNYLGKPSFATSIGWKRENKANILVEKELQQPPNAAPQQDAYCIVVGEVSDHKLYTSPVGNYNPTYNVLHEAKFQLTLDRPTDPDFGPDWATAINNLEACQEIVAIGNDRRYLILKDGGNFLSIRFSAPLVETRASPIPPDGTLDDDTAKWPVPVTHREAFDQIKHAYQVLPLMVYDMAGKYVLPEEVSSKIRGALVEVHFRVKHYFINNPTEKFNTFTGIMEQITILRPALPRIPSPYRSRNKTGPYRPPPTPTRGELKRAADTFLPAPPMSSSDIISKLMTVPTGVPVASSSVSTTVSSASTVQLGTPIPTIANTSAAGITSSPSPSSTLSDAPSEAVEDEDMVDVEDTAGKTRVVEEGSPAKKRKLRK</sequence>